<name>A0A2W5Q2V3_9BACT</name>
<accession>A0A2W5Q2V3</accession>
<dbReference type="Proteomes" id="UP000249417">
    <property type="component" value="Unassembled WGS sequence"/>
</dbReference>
<gene>
    <name evidence="2" type="ORF">DI551_00120</name>
</gene>
<sequence>MSFMSGSGKAKAPKHYVLAGSADPVAEEYEELRSERFERKGRLSRPRNIPEDVVISRGRGNEEAASAVYPVMLGSIHSDDIRSFQNLEAYPYAFESDLDVIRWACAMAGESPTARLLLKEAQLDGWSIRLSDLAQDGYAIDEENRSLQLDHYGFTAHALGRSAYFRNTLFLSFIRALRQIWHEREGHVFESTHRPEAALMLERARAADCETIAILCGWELRGAGYSDLWRSILGSEEGDMAMIFTRAIERDPTGFYDGSVLTRTFCQWYGDEGRITATDHATLERMDAMLAVAEGAEVFGTEPMRATDIEKLSRLPAGRIYLRGMGKNICTDPYFAGINDPINESHLFQIVYDSKVTVVEGVPFRDRKLARLIFPSGLVGASE</sequence>
<evidence type="ECO:0000313" key="2">
    <source>
        <dbReference type="EMBL" id="PZQ49093.1"/>
    </source>
</evidence>
<dbReference type="InterPro" id="IPR046709">
    <property type="entry name" value="DUF6782"/>
</dbReference>
<feature type="domain" description="DUF6782" evidence="1">
    <location>
        <begin position="173"/>
        <end position="321"/>
    </location>
</feature>
<dbReference type="EMBL" id="QFQB01000001">
    <property type="protein sequence ID" value="PZQ49093.1"/>
    <property type="molecule type" value="Genomic_DNA"/>
</dbReference>
<organism evidence="2 3">
    <name type="scientific">Micavibrio aeruginosavorus</name>
    <dbReference type="NCBI Taxonomy" id="349221"/>
    <lineage>
        <taxon>Bacteria</taxon>
        <taxon>Pseudomonadati</taxon>
        <taxon>Bdellovibrionota</taxon>
        <taxon>Bdellovibrionia</taxon>
        <taxon>Bdellovibrionales</taxon>
        <taxon>Pseudobdellovibrionaceae</taxon>
        <taxon>Micavibrio</taxon>
    </lineage>
</organism>
<evidence type="ECO:0000313" key="3">
    <source>
        <dbReference type="Proteomes" id="UP000249417"/>
    </source>
</evidence>
<comment type="caution">
    <text evidence="2">The sequence shown here is derived from an EMBL/GenBank/DDBJ whole genome shotgun (WGS) entry which is preliminary data.</text>
</comment>
<reference evidence="2 3" key="1">
    <citation type="submission" date="2017-08" db="EMBL/GenBank/DDBJ databases">
        <title>Infants hospitalized years apart are colonized by the same room-sourced microbial strains.</title>
        <authorList>
            <person name="Brooks B."/>
            <person name="Olm M.R."/>
            <person name="Firek B.A."/>
            <person name="Baker R."/>
            <person name="Thomas B.C."/>
            <person name="Morowitz M.J."/>
            <person name="Banfield J.F."/>
        </authorList>
    </citation>
    <scope>NUCLEOTIDE SEQUENCE [LARGE SCALE GENOMIC DNA]</scope>
    <source>
        <strain evidence="2">S2_005_002_R2_29</strain>
    </source>
</reference>
<dbReference type="AlphaFoldDB" id="A0A2W5Q2V3"/>
<protein>
    <recommendedName>
        <fullName evidence="1">DUF6782 domain-containing protein</fullName>
    </recommendedName>
</protein>
<evidence type="ECO:0000259" key="1">
    <source>
        <dbReference type="Pfam" id="PF20573"/>
    </source>
</evidence>
<proteinExistence type="predicted"/>
<dbReference type="Pfam" id="PF20573">
    <property type="entry name" value="DUF6782"/>
    <property type="match status" value="1"/>
</dbReference>